<evidence type="ECO:0000313" key="2">
    <source>
        <dbReference type="EMBL" id="SPS10894.1"/>
    </source>
</evidence>
<dbReference type="Proteomes" id="UP000279235">
    <property type="component" value="Unassembled WGS sequence"/>
</dbReference>
<evidence type="ECO:0000313" key="3">
    <source>
        <dbReference type="Proteomes" id="UP000279235"/>
    </source>
</evidence>
<protein>
    <submittedName>
        <fullName evidence="2">TrsD protein (TraD)</fullName>
    </submittedName>
</protein>
<dbReference type="NCBIfam" id="NF041427">
    <property type="entry name" value="TrsD"/>
    <property type="match status" value="1"/>
</dbReference>
<reference evidence="3" key="2">
    <citation type="submission" date="2018-05" db="EMBL/GenBank/DDBJ databases">
        <authorList>
            <person name="Duru I."/>
        </authorList>
    </citation>
    <scope>NUCLEOTIDE SEQUENCE [LARGE SCALE GENOMIC DNA]</scope>
</reference>
<gene>
    <name evidence="2" type="ORF">AMHIJAGA_00827</name>
</gene>
<organism evidence="2 3">
    <name type="scientific">Lactococcus lactis</name>
    <dbReference type="NCBI Taxonomy" id="1358"/>
    <lineage>
        <taxon>Bacteria</taxon>
        <taxon>Bacillati</taxon>
        <taxon>Bacillota</taxon>
        <taxon>Bacilli</taxon>
        <taxon>Lactobacillales</taxon>
        <taxon>Streptococcaceae</taxon>
        <taxon>Lactococcus</taxon>
    </lineage>
</organism>
<accession>A0A2X0SSF2</accession>
<reference evidence="1" key="1">
    <citation type="submission" date="2018-01" db="EMBL/GenBank/DDBJ databases">
        <authorList>
            <person name="Gaut B.S."/>
            <person name="Morton B.R."/>
            <person name="Clegg M.T."/>
            <person name="Duvall M.R."/>
        </authorList>
    </citation>
    <scope>NUCLEOTIDE SEQUENCE</scope>
    <source>
        <strain evidence="1">Lactococcus lactis</strain>
    </source>
</reference>
<reference evidence="2" key="3">
    <citation type="submission" date="2018-05" db="EMBL/GenBank/DDBJ databases">
        <authorList>
            <person name="Lanie J.A."/>
            <person name="Ng W.-L."/>
            <person name="Kazmierczak K.M."/>
            <person name="Andrzejewski T.M."/>
            <person name="Davidsen T.M."/>
            <person name="Wayne K.J."/>
            <person name="Tettelin H."/>
            <person name="Glass J.I."/>
            <person name="Rusch D."/>
            <person name="Podicherti R."/>
            <person name="Tsui H.-C.T."/>
            <person name="Winkler M.E."/>
        </authorList>
    </citation>
    <scope>NUCLEOTIDE SEQUENCE</scope>
    <source>
        <strain evidence="2">Lactococcus lactis</strain>
    </source>
</reference>
<sequence length="227" mass="26302">MNVKKNSLQEKLKNYEFTYVPSPIKKGKDDIEAMSIIQGQYQDFIVTKTGYLLSMIEISGLNLDLLNPEEQADVFDDYNAFLIATLNEGTGKQQYIDRTTTVNLNSYVLYWKKRYLTVKKQQNQLPKEEQAQLTPLLNLIASYVHYYQELMNSKDMTTKQHLLILSQKIKDKTFTSLEFAKQELNEQIRGITKALNDTLNEYDIHANQLSGAEYKQVLQSMINYTGD</sequence>
<dbReference type="EMBL" id="OGTW02000020">
    <property type="protein sequence ID" value="SPS10894.1"/>
    <property type="molecule type" value="Genomic_DNA"/>
</dbReference>
<proteinExistence type="predicted"/>
<name>A0A2X0SSF2_9LACT</name>
<dbReference type="RefSeq" id="WP_127093696.1">
    <property type="nucleotide sequence ID" value="NZ_CP093963.1"/>
</dbReference>
<dbReference type="AlphaFoldDB" id="A0A2X0SSF2"/>
<evidence type="ECO:0000313" key="1">
    <source>
        <dbReference type="EMBL" id="SPB24322.1"/>
    </source>
</evidence>
<dbReference type="EMBL" id="OGTW01000020">
    <property type="protein sequence ID" value="SPB24322.1"/>
    <property type="molecule type" value="Genomic_DNA"/>
</dbReference>